<accession>A0A345HVS8</accession>
<proteinExistence type="predicted"/>
<evidence type="ECO:0000259" key="5">
    <source>
        <dbReference type="PROSITE" id="PS50975"/>
    </source>
</evidence>
<dbReference type="SUPFAM" id="SSF56059">
    <property type="entry name" value="Glutathione synthetase ATP-binding domain-like"/>
    <property type="match status" value="1"/>
</dbReference>
<dbReference type="PANTHER" id="PTHR43585">
    <property type="entry name" value="FUMIPYRROLE BIOSYNTHESIS PROTEIN C"/>
    <property type="match status" value="1"/>
</dbReference>
<dbReference type="InterPro" id="IPR011761">
    <property type="entry name" value="ATP-grasp"/>
</dbReference>
<feature type="domain" description="ATP-grasp" evidence="5">
    <location>
        <begin position="118"/>
        <end position="312"/>
    </location>
</feature>
<dbReference type="EMBL" id="CP031194">
    <property type="protein sequence ID" value="AXG80802.1"/>
    <property type="molecule type" value="Genomic_DNA"/>
</dbReference>
<reference evidence="7" key="1">
    <citation type="submission" date="2018-07" db="EMBL/GenBank/DDBJ databases">
        <authorList>
            <person name="Zhao J."/>
        </authorList>
    </citation>
    <scope>NUCLEOTIDE SEQUENCE [LARGE SCALE GENOMIC DNA]</scope>
    <source>
        <strain evidence="7">GSSD-12</strain>
    </source>
</reference>
<keyword evidence="7" id="KW-1185">Reference proteome</keyword>
<dbReference type="OrthoDB" id="6964321at2"/>
<keyword evidence="2 4" id="KW-0547">Nucleotide-binding</keyword>
<evidence type="ECO:0000256" key="1">
    <source>
        <dbReference type="ARBA" id="ARBA00022598"/>
    </source>
</evidence>
<organism evidence="6 7">
    <name type="scientific">Streptomyces paludis</name>
    <dbReference type="NCBI Taxonomy" id="2282738"/>
    <lineage>
        <taxon>Bacteria</taxon>
        <taxon>Bacillati</taxon>
        <taxon>Actinomycetota</taxon>
        <taxon>Actinomycetes</taxon>
        <taxon>Kitasatosporales</taxon>
        <taxon>Streptomycetaceae</taxon>
        <taxon>Streptomyces</taxon>
    </lineage>
</organism>
<evidence type="ECO:0000256" key="2">
    <source>
        <dbReference type="ARBA" id="ARBA00022741"/>
    </source>
</evidence>
<evidence type="ECO:0000256" key="3">
    <source>
        <dbReference type="ARBA" id="ARBA00022840"/>
    </source>
</evidence>
<name>A0A345HVS8_9ACTN</name>
<sequence length="425" mass="45948">MPEPSTPATGSVVMLGGRSEREFGVVRELGHRVVLLDERIPWHCMPWVDAHVDIGLDDWDAVADAIREELGGERPAAVLTHTEPRLPLMAYLGRLLTPHSAGPDEEAVANCRDKLRTRTVLEAAGLPVPRFALATTEHEAVAMASRIGYPVVVKPRDGAGAFGVRCCTGEAEVREAFGALGGFVPDGLPGALIEEYVDGPEFAVQTLTRGGTTEVLSVFRQRTTPPPVFVELGYEYPCGLDAARREDLDGLLRNTLDALGLRDWISHTQVRLGAEGFRVIEVNARRPGGRLVEMTTAVSGVDMVEAVTRQVLCLEQPPPGPTVPFARYTSIVFDEPGTLLYDAFVPDGEGPGSPVVELEVAPGETVRSKEDPQGGVYGRIVVYGESTDELDRAEQQVRRALDLQVVFGDGLEPAATDSREFKSCC</sequence>
<dbReference type="KEGG" id="spad:DVK44_27530"/>
<keyword evidence="3 4" id="KW-0067">ATP-binding</keyword>
<dbReference type="Proteomes" id="UP000253868">
    <property type="component" value="Chromosome"/>
</dbReference>
<protein>
    <submittedName>
        <fullName evidence="6">ATP-grasp domain-containing protein</fullName>
    </submittedName>
</protein>
<dbReference type="GO" id="GO:0046872">
    <property type="term" value="F:metal ion binding"/>
    <property type="evidence" value="ECO:0007669"/>
    <property type="project" value="InterPro"/>
</dbReference>
<dbReference type="SMART" id="SM01209">
    <property type="entry name" value="GARS_A"/>
    <property type="match status" value="1"/>
</dbReference>
<dbReference type="RefSeq" id="WP_114662945.1">
    <property type="nucleotide sequence ID" value="NZ_CP031194.1"/>
</dbReference>
<dbReference type="GO" id="GO:0005524">
    <property type="term" value="F:ATP binding"/>
    <property type="evidence" value="ECO:0007669"/>
    <property type="project" value="UniProtKB-UniRule"/>
</dbReference>
<evidence type="ECO:0000256" key="4">
    <source>
        <dbReference type="PROSITE-ProRule" id="PRU00409"/>
    </source>
</evidence>
<gene>
    <name evidence="6" type="ORF">DVK44_27530</name>
</gene>
<dbReference type="Pfam" id="PF13535">
    <property type="entry name" value="ATP-grasp_4"/>
    <property type="match status" value="1"/>
</dbReference>
<dbReference type="PANTHER" id="PTHR43585:SF2">
    <property type="entry name" value="ATP-GRASP ENZYME FSQD"/>
    <property type="match status" value="1"/>
</dbReference>
<evidence type="ECO:0000313" key="6">
    <source>
        <dbReference type="EMBL" id="AXG80802.1"/>
    </source>
</evidence>
<keyword evidence="1" id="KW-0436">Ligase</keyword>
<dbReference type="AlphaFoldDB" id="A0A345HVS8"/>
<dbReference type="InterPro" id="IPR052032">
    <property type="entry name" value="ATP-dep_AA_Ligase"/>
</dbReference>
<dbReference type="PROSITE" id="PS50975">
    <property type="entry name" value="ATP_GRASP"/>
    <property type="match status" value="1"/>
</dbReference>
<evidence type="ECO:0000313" key="7">
    <source>
        <dbReference type="Proteomes" id="UP000253868"/>
    </source>
</evidence>
<dbReference type="Gene3D" id="3.30.470.20">
    <property type="entry name" value="ATP-grasp fold, B domain"/>
    <property type="match status" value="1"/>
</dbReference>
<dbReference type="GO" id="GO:0016874">
    <property type="term" value="F:ligase activity"/>
    <property type="evidence" value="ECO:0007669"/>
    <property type="project" value="UniProtKB-KW"/>
</dbReference>